<proteinExistence type="predicted"/>
<protein>
    <recommendedName>
        <fullName evidence="4">RGS domain-containing protein</fullName>
    </recommendedName>
</protein>
<reference evidence="2 3" key="1">
    <citation type="submission" date="2024-09" db="EMBL/GenBank/DDBJ databases">
        <title>Genome sequencing and assembly of Phytophthora oleae, isolate VK10A, causative agent of rot of olive drupes.</title>
        <authorList>
            <person name="Conti Taguali S."/>
            <person name="Riolo M."/>
            <person name="La Spada F."/>
            <person name="Cacciola S.O."/>
            <person name="Dionisio G."/>
        </authorList>
    </citation>
    <scope>NUCLEOTIDE SEQUENCE [LARGE SCALE GENOMIC DNA]</scope>
    <source>
        <strain evidence="2 3">VK10A</strain>
    </source>
</reference>
<evidence type="ECO:0000313" key="3">
    <source>
        <dbReference type="Proteomes" id="UP001632037"/>
    </source>
</evidence>
<feature type="region of interest" description="Disordered" evidence="1">
    <location>
        <begin position="65"/>
        <end position="86"/>
    </location>
</feature>
<organism evidence="2 3">
    <name type="scientific">Phytophthora oleae</name>
    <dbReference type="NCBI Taxonomy" id="2107226"/>
    <lineage>
        <taxon>Eukaryota</taxon>
        <taxon>Sar</taxon>
        <taxon>Stramenopiles</taxon>
        <taxon>Oomycota</taxon>
        <taxon>Peronosporomycetes</taxon>
        <taxon>Peronosporales</taxon>
        <taxon>Peronosporaceae</taxon>
        <taxon>Phytophthora</taxon>
    </lineage>
</organism>
<dbReference type="Proteomes" id="UP001632037">
    <property type="component" value="Unassembled WGS sequence"/>
</dbReference>
<evidence type="ECO:0000256" key="1">
    <source>
        <dbReference type="SAM" id="MobiDB-lite"/>
    </source>
</evidence>
<feature type="region of interest" description="Disordered" evidence="1">
    <location>
        <begin position="1"/>
        <end position="44"/>
    </location>
</feature>
<dbReference type="EMBL" id="JBIMZQ010000001">
    <property type="protein sequence ID" value="KAL3674557.1"/>
    <property type="molecule type" value="Genomic_DNA"/>
</dbReference>
<gene>
    <name evidence="2" type="ORF">V7S43_000505</name>
</gene>
<evidence type="ECO:0000313" key="2">
    <source>
        <dbReference type="EMBL" id="KAL3674557.1"/>
    </source>
</evidence>
<keyword evidence="3" id="KW-1185">Reference proteome</keyword>
<name>A0ABD3G8P0_9STRA</name>
<comment type="caution">
    <text evidence="2">The sequence shown here is derived from an EMBL/GenBank/DDBJ whole genome shotgun (WGS) entry which is preliminary data.</text>
</comment>
<sequence length="1286" mass="145869">MRMQHGAVRITKRPRARAATGSAAEPNGWHSVEPQSRKSCRARSGPDVLGLANIVDPFTFLARKPSQWTDERSGNSGKQQQNPRRRRLRVAGGSVFQAAEVFSPQKSLRLAKLPLLTKKSEAREQSNQCTTRTCTPLQIVSPREPELPLHELIQTVDDAVKADPLAELNQSAIARLFMDQWLQQFEADRRSFKSVAVRYEVGFEELQRRTVNLPRPNELITSFCCKVLEDLTPHFGPYAPLFRVLSAELLQSIYARDGLPYFALVNHHKRLLLTLRKDKEWREERNEVLADDIENVYSMFRHFLAECTYALSRLHLHEWYSITIVQKKNNRKYVAYFSNWFSRAPKAILRKVYVAWKREAALHRIDRIQKKMQVDLQGLTVVKRQTDELTKQRDTVQADNLVMRNDRKQAEEWAKSLELRIKATSTYLDTARRREAQVCQEGQLRVEAVACLPPLILESLLRGYHGVGFFQQASVPEADSSLLTGDMGVSTETPKVSLVLLGCMEEISRLQNTLLNRKSTLSTQGGRSNSVVGRSNSVVIGLPAIENIEQPLSAQAAVLAAAVTTGNSIGRRAGGAVSQDELSGRTFTRFFTSLRERIQTSDTKVLFTQLQDFTTEKQLSQHENAPLAREYQQLLRAIRFQDEHYASHSKLFSSRMLESHEISLVPNRSIPNMTDEFAGSDKGDLGVINGVKRFWKSIVSVQKPRSPPSRSQLRRMPTRMLSLKERPQPSTPLLENLSLIDETDFDISPLHSRGFTILLLAHIATEYGALLFSPADMSAFTHNAYMNPPAEKVKAEEAQIPSPAADESIPASDAPTVVNNSLRIIQPIVTAYNTWNEISEQLISAGVVQSRGLSVTDPSHEGSGDLLGAQGTALATPIRPMLQHQFEPLSHSSFLAPAREKNVRRTSITSGDGNTYHSARIRHLTAEGADRLAQSIEAIHKSVKVTTEKMKDFRVTRHQLRELRDTQWQQATELALQFAAKQKEASVPVVATGGDHREHVYKYISLANSTMRRIFSVEDNPEVELSSVTEVFEKHQRVVRQLYTPFRANIKHAMSLDDLWHIVKIVRLPREIHVLPILRDEELVANGYEQLFSPEDLAELFLQLCNEQFQPQIAPLRSRVEYFITHHLTIALQSQSLLRPLMHRSDVKLVISSHSQTIRIIFRRYCAKERELVMPAVGVTKPKPRHTSHGITKYMRLIDWQAFVQDYHLVRARLSMEQAVSVFRNVQEAPQGSDEQLELIYSEFCEALVGVATFYFPDPFIKTASKVTQFLRRYLPLSPEDVHDHA</sequence>
<evidence type="ECO:0008006" key="4">
    <source>
        <dbReference type="Google" id="ProtNLM"/>
    </source>
</evidence>
<accession>A0ABD3G8P0</accession>